<protein>
    <recommendedName>
        <fullName evidence="5">DUF5105 domain-containing protein</fullName>
    </recommendedName>
</protein>
<accession>A0A6A8DIG5</accession>
<evidence type="ECO:0000313" key="4">
    <source>
        <dbReference type="Proteomes" id="UP000799092"/>
    </source>
</evidence>
<sequence>MKQVTLLLFIVLVALFGCSNNEAETEIAGKSKDEGAALKDKKETEAPMTQEELAANYFEVINTDDVQAIYDSAYEGQTESLKVGIEQMQNELDATQLEIKLEKVIDKIEIEDYTLLLLITKVVDQEGNILNYSTGQMPFMKVDGEYQYAWDFSLLPDRISQQRDVVNQKLNQLLESDGEVKQTLQWLDEQNQMHQEAFNMHLQAHQQAIDQNNQMMQQQQLQQQMQQQQMMTPPPAPVGF</sequence>
<evidence type="ECO:0000313" key="3">
    <source>
        <dbReference type="EMBL" id="MRH41102.1"/>
    </source>
</evidence>
<feature type="chain" id="PRO_5025429563" description="DUF5105 domain-containing protein" evidence="2">
    <location>
        <begin position="24"/>
        <end position="240"/>
    </location>
</feature>
<feature type="signal peptide" evidence="2">
    <location>
        <begin position="1"/>
        <end position="23"/>
    </location>
</feature>
<evidence type="ECO:0000256" key="1">
    <source>
        <dbReference type="SAM" id="Coils"/>
    </source>
</evidence>
<dbReference type="Proteomes" id="UP000799092">
    <property type="component" value="Unassembled WGS sequence"/>
</dbReference>
<dbReference type="AlphaFoldDB" id="A0A6A8DIG5"/>
<comment type="caution">
    <text evidence="3">The sequence shown here is derived from an EMBL/GenBank/DDBJ whole genome shotgun (WGS) entry which is preliminary data.</text>
</comment>
<name>A0A6A8DIG5_9BACI</name>
<proteinExistence type="predicted"/>
<dbReference type="PROSITE" id="PS51257">
    <property type="entry name" value="PROKAR_LIPOPROTEIN"/>
    <property type="match status" value="1"/>
</dbReference>
<evidence type="ECO:0000256" key="2">
    <source>
        <dbReference type="SAM" id="SignalP"/>
    </source>
</evidence>
<gene>
    <name evidence="3" type="ORF">GH741_00250</name>
</gene>
<dbReference type="RefSeq" id="WP_153734773.1">
    <property type="nucleotide sequence ID" value="NZ_WJNG01000001.1"/>
</dbReference>
<keyword evidence="2" id="KW-0732">Signal</keyword>
<organism evidence="3 4">
    <name type="scientific">Aquibacillus halophilus</name>
    <dbReference type="NCBI Taxonomy" id="930132"/>
    <lineage>
        <taxon>Bacteria</taxon>
        <taxon>Bacillati</taxon>
        <taxon>Bacillota</taxon>
        <taxon>Bacilli</taxon>
        <taxon>Bacillales</taxon>
        <taxon>Bacillaceae</taxon>
        <taxon>Aquibacillus</taxon>
    </lineage>
</organism>
<dbReference type="EMBL" id="WJNG01000001">
    <property type="protein sequence ID" value="MRH41102.1"/>
    <property type="molecule type" value="Genomic_DNA"/>
</dbReference>
<keyword evidence="1" id="KW-0175">Coiled coil</keyword>
<feature type="coiled-coil region" evidence="1">
    <location>
        <begin position="78"/>
        <end position="105"/>
    </location>
</feature>
<dbReference type="OrthoDB" id="2989597at2"/>
<reference evidence="3" key="1">
    <citation type="submission" date="2019-11" db="EMBL/GenBank/DDBJ databases">
        <authorList>
            <person name="Li J."/>
        </authorList>
    </citation>
    <scope>NUCLEOTIDE SEQUENCE</scope>
    <source>
        <strain evidence="3">B6B</strain>
    </source>
</reference>
<keyword evidence="4" id="KW-1185">Reference proteome</keyword>
<evidence type="ECO:0008006" key="5">
    <source>
        <dbReference type="Google" id="ProtNLM"/>
    </source>
</evidence>